<accession>A0A8K0T3D4</accession>
<evidence type="ECO:0000256" key="2">
    <source>
        <dbReference type="ARBA" id="ARBA00023015"/>
    </source>
</evidence>
<keyword evidence="5" id="KW-0539">Nucleus</keyword>
<gene>
    <name evidence="8" type="ORF">B0I35DRAFT_420188</name>
</gene>
<evidence type="ECO:0000256" key="3">
    <source>
        <dbReference type="ARBA" id="ARBA00023125"/>
    </source>
</evidence>
<dbReference type="PANTHER" id="PTHR31845:SF32">
    <property type="entry name" value="MISCELLANEOUS ZN(II)2CYS6 TRANSCRIPTION FACTOR (EUROFUNG)-RELATED"/>
    <property type="match status" value="1"/>
</dbReference>
<dbReference type="Proteomes" id="UP000813444">
    <property type="component" value="Unassembled WGS sequence"/>
</dbReference>
<keyword evidence="9" id="KW-1185">Reference proteome</keyword>
<dbReference type="PROSITE" id="PS00463">
    <property type="entry name" value="ZN2_CY6_FUNGAL_1"/>
    <property type="match status" value="1"/>
</dbReference>
<dbReference type="GO" id="GO:0000981">
    <property type="term" value="F:DNA-binding transcription factor activity, RNA polymerase II-specific"/>
    <property type="evidence" value="ECO:0007669"/>
    <property type="project" value="InterPro"/>
</dbReference>
<comment type="caution">
    <text evidence="8">The sequence shown here is derived from an EMBL/GenBank/DDBJ whole genome shotgun (WGS) entry which is preliminary data.</text>
</comment>
<organism evidence="8 9">
    <name type="scientific">Stachybotrys elegans</name>
    <dbReference type="NCBI Taxonomy" id="80388"/>
    <lineage>
        <taxon>Eukaryota</taxon>
        <taxon>Fungi</taxon>
        <taxon>Dikarya</taxon>
        <taxon>Ascomycota</taxon>
        <taxon>Pezizomycotina</taxon>
        <taxon>Sordariomycetes</taxon>
        <taxon>Hypocreomycetidae</taxon>
        <taxon>Hypocreales</taxon>
        <taxon>Stachybotryaceae</taxon>
        <taxon>Stachybotrys</taxon>
    </lineage>
</organism>
<evidence type="ECO:0000313" key="8">
    <source>
        <dbReference type="EMBL" id="KAH7329423.1"/>
    </source>
</evidence>
<dbReference type="OrthoDB" id="5226580at2759"/>
<evidence type="ECO:0000313" key="9">
    <source>
        <dbReference type="Proteomes" id="UP000813444"/>
    </source>
</evidence>
<dbReference type="GO" id="GO:0008270">
    <property type="term" value="F:zinc ion binding"/>
    <property type="evidence" value="ECO:0007669"/>
    <property type="project" value="InterPro"/>
</dbReference>
<dbReference type="InterPro" id="IPR051089">
    <property type="entry name" value="prtT"/>
</dbReference>
<dbReference type="EMBL" id="JAGPNK010000001">
    <property type="protein sequence ID" value="KAH7329423.1"/>
    <property type="molecule type" value="Genomic_DNA"/>
</dbReference>
<keyword evidence="3" id="KW-0238">DNA-binding</keyword>
<feature type="compositionally biased region" description="Polar residues" evidence="6">
    <location>
        <begin position="119"/>
        <end position="132"/>
    </location>
</feature>
<comment type="subcellular location">
    <subcellularLocation>
        <location evidence="1">Nucleus</location>
    </subcellularLocation>
</comment>
<keyword evidence="2" id="KW-0805">Transcription regulation</keyword>
<dbReference type="GO" id="GO:0000976">
    <property type="term" value="F:transcription cis-regulatory region binding"/>
    <property type="evidence" value="ECO:0007669"/>
    <property type="project" value="TreeGrafter"/>
</dbReference>
<feature type="region of interest" description="Disordered" evidence="6">
    <location>
        <begin position="110"/>
        <end position="134"/>
    </location>
</feature>
<proteinExistence type="predicted"/>
<feature type="domain" description="Zn(2)-C6 fungal-type" evidence="7">
    <location>
        <begin position="19"/>
        <end position="49"/>
    </location>
</feature>
<sequence>MDPAGPKTAVRESVPYGHACAGCSKAKCRCISRGPGKQCERCHRLRKECVPSAVVRKQTSRRASGRSAGSAQLEEKLDRIVTLLTSSAPSNVSASPELLSSIQAQLGAAGGASDAPHLQQPTAPSSVTSSETPGFLGVFSSTPRDCQPEVLNPEDEAILLKFREHHLPLFPFVHIPPGVTALKLSRESPVLWLGIQLACTKTTAVWTRLESQLRSTLAQSLVVDCERNLDLLLGIICYLNWKLDHNTSKKSLCTVASLATSLVFDLRLDRATQESTCRETNSSMAYCFPIKQPILPPLKRSRDGMRAALACYCVCSAITGFIRSPQMRWTSYMDEVVQDMATQPEIEGDEVLAAMTKLYRIMDEVHQLSPYRMEPELVPQAPLVFYVRGLKKSLDSVMASTRAEVLSKHFMQIFVAFVDASIHDMPLYHSETPRVSEVGRSECLHASLEASIKCIETFLAMSPHDLVGMTVALGLQFARCSHLLYRFSVVEDVAWDRKYVQDRVDLIKVLERTGELMAAIPKAGGFEPDGEDVFTRSAMTMKYAAPLWGKALAEAVGATSTWTPGLDANGEALVGLSDAMPIDFPEDFSWMELLTNWDNY</sequence>
<dbReference type="Gene3D" id="4.10.240.10">
    <property type="entry name" value="Zn(2)-C6 fungal-type DNA-binding domain"/>
    <property type="match status" value="1"/>
</dbReference>
<reference evidence="8" key="1">
    <citation type="journal article" date="2021" name="Nat. Commun.">
        <title>Genetic determinants of endophytism in the Arabidopsis root mycobiome.</title>
        <authorList>
            <person name="Mesny F."/>
            <person name="Miyauchi S."/>
            <person name="Thiergart T."/>
            <person name="Pickel B."/>
            <person name="Atanasova L."/>
            <person name="Karlsson M."/>
            <person name="Huettel B."/>
            <person name="Barry K.W."/>
            <person name="Haridas S."/>
            <person name="Chen C."/>
            <person name="Bauer D."/>
            <person name="Andreopoulos W."/>
            <person name="Pangilinan J."/>
            <person name="LaButti K."/>
            <person name="Riley R."/>
            <person name="Lipzen A."/>
            <person name="Clum A."/>
            <person name="Drula E."/>
            <person name="Henrissat B."/>
            <person name="Kohler A."/>
            <person name="Grigoriev I.V."/>
            <person name="Martin F.M."/>
            <person name="Hacquard S."/>
        </authorList>
    </citation>
    <scope>NUCLEOTIDE SEQUENCE</scope>
    <source>
        <strain evidence="8">MPI-CAGE-CH-0235</strain>
    </source>
</reference>
<name>A0A8K0T3D4_9HYPO</name>
<dbReference type="PANTHER" id="PTHR31845">
    <property type="entry name" value="FINGER DOMAIN PROTEIN, PUTATIVE-RELATED"/>
    <property type="match status" value="1"/>
</dbReference>
<evidence type="ECO:0000256" key="4">
    <source>
        <dbReference type="ARBA" id="ARBA00023163"/>
    </source>
</evidence>
<evidence type="ECO:0000256" key="6">
    <source>
        <dbReference type="SAM" id="MobiDB-lite"/>
    </source>
</evidence>
<dbReference type="GO" id="GO:0005634">
    <property type="term" value="C:nucleus"/>
    <property type="evidence" value="ECO:0007669"/>
    <property type="project" value="UniProtKB-SubCell"/>
</dbReference>
<dbReference type="InterPro" id="IPR001138">
    <property type="entry name" value="Zn2Cys6_DnaBD"/>
</dbReference>
<evidence type="ECO:0000256" key="5">
    <source>
        <dbReference type="ARBA" id="ARBA00023242"/>
    </source>
</evidence>
<protein>
    <recommendedName>
        <fullName evidence="7">Zn(2)-C6 fungal-type domain-containing protein</fullName>
    </recommendedName>
</protein>
<evidence type="ECO:0000256" key="1">
    <source>
        <dbReference type="ARBA" id="ARBA00004123"/>
    </source>
</evidence>
<dbReference type="InterPro" id="IPR036864">
    <property type="entry name" value="Zn2-C6_fun-type_DNA-bd_sf"/>
</dbReference>
<dbReference type="AlphaFoldDB" id="A0A8K0T3D4"/>
<evidence type="ECO:0000259" key="7">
    <source>
        <dbReference type="PROSITE" id="PS00463"/>
    </source>
</evidence>
<keyword evidence="4" id="KW-0804">Transcription</keyword>